<proteinExistence type="inferred from homology"/>
<dbReference type="PANTHER" id="PTHR28626:SF3">
    <property type="entry name" value="SRR1-LIKE PROTEIN"/>
    <property type="match status" value="1"/>
</dbReference>
<dbReference type="Proteomes" id="UP000187013">
    <property type="component" value="Unassembled WGS sequence"/>
</dbReference>
<name>A0A1Q3AAE7_ZYGRO</name>
<reference evidence="3 4" key="1">
    <citation type="submission" date="2016-08" db="EMBL/GenBank/DDBJ databases">
        <title>Draft genome sequence of allopolyploid Zygosaccharomyces rouxii.</title>
        <authorList>
            <person name="Watanabe J."/>
            <person name="Uehara K."/>
            <person name="Mogi Y."/>
            <person name="Tsukioka Y."/>
        </authorList>
    </citation>
    <scope>NUCLEOTIDE SEQUENCE [LARGE SCALE GENOMIC DNA]</scope>
    <source>
        <strain evidence="3 4">NBRC 110957</strain>
    </source>
</reference>
<dbReference type="EMBL" id="BDGX01000033">
    <property type="protein sequence ID" value="GAV52563.1"/>
    <property type="molecule type" value="Genomic_DNA"/>
</dbReference>
<sequence>MGFSKSKRQVSQIAKKRDFSEVLGEYRHEIKKSQMFKELCQSLEAYRQHIVRVRCLAIGSFHEEFPAKWQLALLMEVLDYLNASNPSVSLYDPVFTEEDLRFVSLLEGWSVDERISPEWIKDSSRTLFFLPHAPLDLTELVLGKEQPKYWLANHFVAHTDRYTKLQLFETYPLISKLVNSLSETDSPRDQAASQDEFTTFVSRRRRKNRQTYQEPKLDYSSIGSSFQKCQLLQDFQRGELLKDQPWINSFSDLALHLID</sequence>
<accession>A0A1Q3AAE7</accession>
<dbReference type="InterPro" id="IPR040044">
    <property type="entry name" value="SRR1L"/>
</dbReference>
<protein>
    <recommendedName>
        <fullName evidence="2">SRR1-like domain-containing protein</fullName>
    </recommendedName>
</protein>
<comment type="similarity">
    <text evidence="1">Belongs to the SRR1 family.</text>
</comment>
<organism evidence="3 4">
    <name type="scientific">Zygosaccharomyces rouxii</name>
    <dbReference type="NCBI Taxonomy" id="4956"/>
    <lineage>
        <taxon>Eukaryota</taxon>
        <taxon>Fungi</taxon>
        <taxon>Dikarya</taxon>
        <taxon>Ascomycota</taxon>
        <taxon>Saccharomycotina</taxon>
        <taxon>Saccharomycetes</taxon>
        <taxon>Saccharomycetales</taxon>
        <taxon>Saccharomycetaceae</taxon>
        <taxon>Zygosaccharomyces</taxon>
    </lineage>
</organism>
<dbReference type="OrthoDB" id="551431at2759"/>
<dbReference type="PANTHER" id="PTHR28626">
    <property type="entry name" value="SRR1-LIKE PROTEIN"/>
    <property type="match status" value="1"/>
</dbReference>
<dbReference type="InterPro" id="IPR012942">
    <property type="entry name" value="SRR1-like"/>
</dbReference>
<feature type="domain" description="SRR1-like" evidence="2">
    <location>
        <begin position="40"/>
        <end position="256"/>
    </location>
</feature>
<evidence type="ECO:0000313" key="3">
    <source>
        <dbReference type="EMBL" id="GAV52563.1"/>
    </source>
</evidence>
<evidence type="ECO:0000259" key="2">
    <source>
        <dbReference type="Pfam" id="PF07985"/>
    </source>
</evidence>
<dbReference type="Pfam" id="PF07985">
    <property type="entry name" value="SRR1"/>
    <property type="match status" value="1"/>
</dbReference>
<comment type="caution">
    <text evidence="3">The sequence shown here is derived from an EMBL/GenBank/DDBJ whole genome shotgun (WGS) entry which is preliminary data.</text>
</comment>
<dbReference type="GO" id="GO:0005737">
    <property type="term" value="C:cytoplasm"/>
    <property type="evidence" value="ECO:0007669"/>
    <property type="project" value="TreeGrafter"/>
</dbReference>
<dbReference type="GO" id="GO:0005634">
    <property type="term" value="C:nucleus"/>
    <property type="evidence" value="ECO:0007669"/>
    <property type="project" value="TreeGrafter"/>
</dbReference>
<dbReference type="AlphaFoldDB" id="A0A1Q3AAE7"/>
<evidence type="ECO:0000313" key="4">
    <source>
        <dbReference type="Proteomes" id="UP000187013"/>
    </source>
</evidence>
<gene>
    <name evidence="3" type="ORF">ZYGR_0AG05540</name>
</gene>
<evidence type="ECO:0000256" key="1">
    <source>
        <dbReference type="ARBA" id="ARBA00009856"/>
    </source>
</evidence>